<sequence length="85" mass="9663">MKEEICITTKNMGAQLISLSTKGDILALRASDASNDIEIRLDITAVEILHDAIQRYFGDYIAKMDFPVRLAYGLGRRFDWTHFPT</sequence>
<protein>
    <submittedName>
        <fullName evidence="1">Uncharacterized protein</fullName>
    </submittedName>
</protein>
<proteinExistence type="predicted"/>
<organism evidence="1">
    <name type="scientific">viral metagenome</name>
    <dbReference type="NCBI Taxonomy" id="1070528"/>
    <lineage>
        <taxon>unclassified sequences</taxon>
        <taxon>metagenomes</taxon>
        <taxon>organismal metagenomes</taxon>
    </lineage>
</organism>
<name>A0A6M3M428_9ZZZZ</name>
<dbReference type="AlphaFoldDB" id="A0A6M3M428"/>
<gene>
    <name evidence="1" type="ORF">MM171B01801_0002</name>
</gene>
<reference evidence="1" key="1">
    <citation type="submission" date="2020-03" db="EMBL/GenBank/DDBJ databases">
        <title>The deep terrestrial virosphere.</title>
        <authorList>
            <person name="Holmfeldt K."/>
            <person name="Nilsson E."/>
            <person name="Simone D."/>
            <person name="Lopez-Fernandez M."/>
            <person name="Wu X."/>
            <person name="de Brujin I."/>
            <person name="Lundin D."/>
            <person name="Andersson A."/>
            <person name="Bertilsson S."/>
            <person name="Dopson M."/>
        </authorList>
    </citation>
    <scope>NUCLEOTIDE SEQUENCE</scope>
    <source>
        <strain evidence="1">MM171B01801</strain>
    </source>
</reference>
<accession>A0A6M3M428</accession>
<evidence type="ECO:0000313" key="1">
    <source>
        <dbReference type="EMBL" id="QJB01864.1"/>
    </source>
</evidence>
<dbReference type="EMBL" id="MT143740">
    <property type="protein sequence ID" value="QJB01864.1"/>
    <property type="molecule type" value="Genomic_DNA"/>
</dbReference>